<reference evidence="1" key="1">
    <citation type="submission" date="2021-12" db="EMBL/GenBank/DDBJ databases">
        <authorList>
            <person name="Zaccaron A."/>
            <person name="Stergiopoulos I."/>
        </authorList>
    </citation>
    <scope>NUCLEOTIDE SEQUENCE</scope>
    <source>
        <strain evidence="1">Race5_Kim</strain>
    </source>
</reference>
<dbReference type="Proteomes" id="UP000756132">
    <property type="component" value="Chromosome 9"/>
</dbReference>
<accession>A0A9Q8UTX3</accession>
<dbReference type="AlphaFoldDB" id="A0A9Q8UTX3"/>
<proteinExistence type="predicted"/>
<name>A0A9Q8UTX3_PASFU</name>
<dbReference type="KEGG" id="ffu:CLAFUR5_09032"/>
<dbReference type="RefSeq" id="XP_047766651.1">
    <property type="nucleotide sequence ID" value="XM_047908180.1"/>
</dbReference>
<gene>
    <name evidence="1" type="ORF">CLAFUR5_09032</name>
</gene>
<sequence length="422" mass="48330">MAPDYHMLDVKQLQAEIYRRSQLPNSKQECIQLLEELDRKSVFRFLDLPPEMRNRVYEALLVDDRGRRRATPQLLRTRQQINNEAKGLLYTSSSLTLDATFWVSDNVWAKGGERERRELTDDDSEWISWHGKNDVEKEYLAAQGYSPPSSPRLNPVDPDETKDDPRYYRPCLINGDCTFGPIAAQLSLRAATKFWPRKIYEIPIIKLSVTLALDPVFSTQDTVPNFLTFNHFIYSLVSSLSASTKPQELVLAITDGGLCSSRDLQDYLYPLGKLPQNIDLDIITDPPANLEWIEQLRSDKDPSLKYDLLADCVQLDEHMRSITMPKTSRGHPYLAESAARSVRGYINRMLGGLDWGSIDEEDERNCFKAVALTEEAIKHVPGQAARKAAWVAKMRVMVAELKGVSREYWWSWDAIREEAVDE</sequence>
<dbReference type="GeneID" id="71988910"/>
<organism evidence="1 2">
    <name type="scientific">Passalora fulva</name>
    <name type="common">Tomato leaf mold</name>
    <name type="synonym">Cladosporium fulvum</name>
    <dbReference type="NCBI Taxonomy" id="5499"/>
    <lineage>
        <taxon>Eukaryota</taxon>
        <taxon>Fungi</taxon>
        <taxon>Dikarya</taxon>
        <taxon>Ascomycota</taxon>
        <taxon>Pezizomycotina</taxon>
        <taxon>Dothideomycetes</taxon>
        <taxon>Dothideomycetidae</taxon>
        <taxon>Mycosphaerellales</taxon>
        <taxon>Mycosphaerellaceae</taxon>
        <taxon>Fulvia</taxon>
    </lineage>
</organism>
<dbReference type="EMBL" id="CP090171">
    <property type="protein sequence ID" value="UJO22285.1"/>
    <property type="molecule type" value="Genomic_DNA"/>
</dbReference>
<evidence type="ECO:0000313" key="1">
    <source>
        <dbReference type="EMBL" id="UJO22285.1"/>
    </source>
</evidence>
<reference evidence="1" key="2">
    <citation type="journal article" date="2022" name="Microb. Genom.">
        <title>A chromosome-scale genome assembly of the tomato pathogen Cladosporium fulvum reveals a compartmentalized genome architecture and the presence of a dispensable chromosome.</title>
        <authorList>
            <person name="Zaccaron A.Z."/>
            <person name="Chen L.H."/>
            <person name="Samaras A."/>
            <person name="Stergiopoulos I."/>
        </authorList>
    </citation>
    <scope>NUCLEOTIDE SEQUENCE</scope>
    <source>
        <strain evidence="1">Race5_Kim</strain>
    </source>
</reference>
<evidence type="ECO:0000313" key="2">
    <source>
        <dbReference type="Proteomes" id="UP000756132"/>
    </source>
</evidence>
<dbReference type="OrthoDB" id="3637543at2759"/>
<keyword evidence="2" id="KW-1185">Reference proteome</keyword>
<protein>
    <submittedName>
        <fullName evidence="1">Uncharacterized protein</fullName>
    </submittedName>
</protein>